<protein>
    <submittedName>
        <fullName evidence="1">Uncharacterized protein</fullName>
    </submittedName>
</protein>
<dbReference type="RefSeq" id="WP_201845434.1">
    <property type="nucleotide sequence ID" value="NZ_JABBYC010000004.1"/>
</dbReference>
<proteinExistence type="predicted"/>
<reference evidence="1 2" key="1">
    <citation type="journal article" date="2021" name="Arch. Microbiol.">
        <title>Myceligenerans indicum sp. nov., an actinobacterium isolated from mangrove sediment of Sundarbans, India.</title>
        <authorList>
            <person name="Asha K."/>
            <person name="Bhadury P."/>
        </authorList>
    </citation>
    <scope>NUCLEOTIDE SEQUENCE [LARGE SCALE GENOMIC DNA]</scope>
    <source>
        <strain evidence="1 2">I2</strain>
    </source>
</reference>
<gene>
    <name evidence="1" type="ORF">HGK34_04795</name>
</gene>
<accession>A0ABS1LH97</accession>
<name>A0ABS1LH97_9MICO</name>
<evidence type="ECO:0000313" key="2">
    <source>
        <dbReference type="Proteomes" id="UP000675409"/>
    </source>
</evidence>
<keyword evidence="2" id="KW-1185">Reference proteome</keyword>
<dbReference type="EMBL" id="JABBYC010000004">
    <property type="protein sequence ID" value="MBL0885605.1"/>
    <property type="molecule type" value="Genomic_DNA"/>
</dbReference>
<evidence type="ECO:0000313" key="1">
    <source>
        <dbReference type="EMBL" id="MBL0885605.1"/>
    </source>
</evidence>
<sequence>MRLPLPLTGIRADAVFPRRQFRAHTDRFYSALGERFGLPAPSATGLRTTFAEMVRTLRALPGHPLRSERTTELVVLAHAGTDAEASWPGPVLSAVLPGARRVFAVTELGAASGFAALELAGVYATAMRCDRAVVVLLDQDRPITRPDDPTTWATRAVTLVLGGEGPPLGRLEASVTREDGAGAEAPPDPPATGAWSRLAGRLPATEDVTLTVHDPVSRCTGRCVISPAPRA</sequence>
<organism evidence="1 2">
    <name type="scientific">Myceligenerans indicum</name>
    <dbReference type="NCBI Taxonomy" id="2593663"/>
    <lineage>
        <taxon>Bacteria</taxon>
        <taxon>Bacillati</taxon>
        <taxon>Actinomycetota</taxon>
        <taxon>Actinomycetes</taxon>
        <taxon>Micrococcales</taxon>
        <taxon>Promicromonosporaceae</taxon>
        <taxon>Myceligenerans</taxon>
    </lineage>
</organism>
<dbReference type="Proteomes" id="UP000675409">
    <property type="component" value="Unassembled WGS sequence"/>
</dbReference>
<comment type="caution">
    <text evidence="1">The sequence shown here is derived from an EMBL/GenBank/DDBJ whole genome shotgun (WGS) entry which is preliminary data.</text>
</comment>